<gene>
    <name evidence="1" type="ORF">PU648_41495</name>
</gene>
<dbReference type="SUPFAM" id="SSF56059">
    <property type="entry name" value="Glutathione synthetase ATP-binding domain-like"/>
    <property type="match status" value="1"/>
</dbReference>
<keyword evidence="2" id="KW-1185">Reference proteome</keyword>
<dbReference type="EMBL" id="JARAKF010000001">
    <property type="protein sequence ID" value="MDU8998731.1"/>
    <property type="molecule type" value="Genomic_DNA"/>
</dbReference>
<protein>
    <recommendedName>
        <fullName evidence="3">ATP-grasp domain-containing protein</fullName>
    </recommendedName>
</protein>
<evidence type="ECO:0000313" key="1">
    <source>
        <dbReference type="EMBL" id="MDU8998731.1"/>
    </source>
</evidence>
<evidence type="ECO:0008006" key="3">
    <source>
        <dbReference type="Google" id="ProtNLM"/>
    </source>
</evidence>
<dbReference type="Proteomes" id="UP001257627">
    <property type="component" value="Unassembled WGS sequence"/>
</dbReference>
<dbReference type="RefSeq" id="WP_316735380.1">
    <property type="nucleotide sequence ID" value="NZ_JARAKF010000001.1"/>
</dbReference>
<sequence length="423" mass="46843">MTYELRDLGMVLDAPFLPITPFVLPSDVYDELFVATRQLLGLLKGAVTHAGTSSGSRVAALGADPDFYPLFADAAIEDAYCDLMARPDLILTADGPKFLEFNVSGAFGGIPATHLMTRFWQRALSGVRDGSGRLFGHDPFEARAKCLMDVASELGTRPEVALLGTVRDVHGARSNRYYSLEAEQLTRHGVEAVHFEPEDLKRELELADELRYPLGIRYFTVPEWRGHGISFEPIRAAERAGWTLLPPQTCGLLTNKKALAWLSRGQPWMNSIEREVVERYIPWTRLVRDEQVVWRGRHWPLVELLRKNREEFVIKKATGMQGLQVTIGRYTEDKDWAAELVDALAHDDAIVQEYVSALPAPVYMGDGTPQGTRLVRTAPVLSPMVFGQHAGGCWARFFADGADGVVAVDAFGALESVALTMAS</sequence>
<evidence type="ECO:0000313" key="2">
    <source>
        <dbReference type="Proteomes" id="UP001257627"/>
    </source>
</evidence>
<reference evidence="1 2" key="1">
    <citation type="submission" date="2023-02" db="EMBL/GenBank/DDBJ databases">
        <authorList>
            <person name="Maleckis M."/>
        </authorList>
    </citation>
    <scope>NUCLEOTIDE SEQUENCE [LARGE SCALE GENOMIC DNA]</scope>
    <source>
        <strain evidence="1 2">P8-A2</strain>
    </source>
</reference>
<organism evidence="1 2">
    <name type="scientific">Streptomyces mirabilis</name>
    <dbReference type="NCBI Taxonomy" id="68239"/>
    <lineage>
        <taxon>Bacteria</taxon>
        <taxon>Bacillati</taxon>
        <taxon>Actinomycetota</taxon>
        <taxon>Actinomycetes</taxon>
        <taxon>Kitasatosporales</taxon>
        <taxon>Streptomycetaceae</taxon>
        <taxon>Streptomyces</taxon>
    </lineage>
</organism>
<comment type="caution">
    <text evidence="1">The sequence shown here is derived from an EMBL/GenBank/DDBJ whole genome shotgun (WGS) entry which is preliminary data.</text>
</comment>
<accession>A0ABU3UXT4</accession>
<proteinExistence type="predicted"/>
<name>A0ABU3UXT4_9ACTN</name>